<reference evidence="2 3" key="1">
    <citation type="submission" date="2024-05" db="EMBL/GenBank/DDBJ databases">
        <authorList>
            <person name="Wallberg A."/>
        </authorList>
    </citation>
    <scope>NUCLEOTIDE SEQUENCE [LARGE SCALE GENOMIC DNA]</scope>
</reference>
<name>A0AAV2RKX7_MEGNR</name>
<evidence type="ECO:0000313" key="2">
    <source>
        <dbReference type="EMBL" id="CAL4125033.1"/>
    </source>
</evidence>
<protein>
    <recommendedName>
        <fullName evidence="1">PLOD1-3-like GT domain-containing protein</fullName>
    </recommendedName>
</protein>
<evidence type="ECO:0000313" key="3">
    <source>
        <dbReference type="Proteomes" id="UP001497623"/>
    </source>
</evidence>
<evidence type="ECO:0000259" key="1">
    <source>
        <dbReference type="Pfam" id="PF25342"/>
    </source>
</evidence>
<sequence>VCLKQLNGEGVADSLSFIMTQLGRLLVVMALAVCHIEYSASASAKEFLVITVATNETDGFLRFKRSIYTNKLKYKVIGLGEVWKGGNIEKEAGGGHKINLLKKELEKHKDN</sequence>
<dbReference type="EMBL" id="CAXKWB010023332">
    <property type="protein sequence ID" value="CAL4125033.1"/>
    <property type="molecule type" value="Genomic_DNA"/>
</dbReference>
<accession>A0AAV2RKX7</accession>
<dbReference type="Proteomes" id="UP001497623">
    <property type="component" value="Unassembled WGS sequence"/>
</dbReference>
<organism evidence="2 3">
    <name type="scientific">Meganyctiphanes norvegica</name>
    <name type="common">Northern krill</name>
    <name type="synonym">Thysanopoda norvegica</name>
    <dbReference type="NCBI Taxonomy" id="48144"/>
    <lineage>
        <taxon>Eukaryota</taxon>
        <taxon>Metazoa</taxon>
        <taxon>Ecdysozoa</taxon>
        <taxon>Arthropoda</taxon>
        <taxon>Crustacea</taxon>
        <taxon>Multicrustacea</taxon>
        <taxon>Malacostraca</taxon>
        <taxon>Eumalacostraca</taxon>
        <taxon>Eucarida</taxon>
        <taxon>Euphausiacea</taxon>
        <taxon>Euphausiidae</taxon>
        <taxon>Meganyctiphanes</taxon>
    </lineage>
</organism>
<dbReference type="AlphaFoldDB" id="A0AAV2RKX7"/>
<feature type="non-terminal residue" evidence="2">
    <location>
        <position position="1"/>
    </location>
</feature>
<feature type="non-terminal residue" evidence="2">
    <location>
        <position position="111"/>
    </location>
</feature>
<dbReference type="InterPro" id="IPR057589">
    <property type="entry name" value="GT_PLOD"/>
</dbReference>
<feature type="domain" description="PLOD1-3-like GT" evidence="1">
    <location>
        <begin position="44"/>
        <end position="110"/>
    </location>
</feature>
<keyword evidence="3" id="KW-1185">Reference proteome</keyword>
<dbReference type="Pfam" id="PF25342">
    <property type="entry name" value="GT_PLOD"/>
    <property type="match status" value="1"/>
</dbReference>
<gene>
    <name evidence="2" type="ORF">MNOR_LOCUS24958</name>
</gene>
<proteinExistence type="predicted"/>
<comment type="caution">
    <text evidence="2">The sequence shown here is derived from an EMBL/GenBank/DDBJ whole genome shotgun (WGS) entry which is preliminary data.</text>
</comment>